<dbReference type="InterPro" id="IPR000859">
    <property type="entry name" value="CUB_dom"/>
</dbReference>
<reference evidence="6 7" key="1">
    <citation type="submission" date="2020-08" db="EMBL/GenBank/DDBJ databases">
        <authorList>
            <person name="Hejnol A."/>
        </authorList>
    </citation>
    <scope>NUCLEOTIDE SEQUENCE [LARGE SCALE GENOMIC DNA]</scope>
</reference>
<evidence type="ECO:0000313" key="7">
    <source>
        <dbReference type="Proteomes" id="UP000549394"/>
    </source>
</evidence>
<evidence type="ECO:0000313" key="6">
    <source>
        <dbReference type="EMBL" id="CAD5126524.1"/>
    </source>
</evidence>
<keyword evidence="3" id="KW-1133">Transmembrane helix</keyword>
<comment type="caution">
    <text evidence="6">The sequence shown here is derived from an EMBL/GenBank/DDBJ whole genome shotgun (WGS) entry which is preliminary data.</text>
</comment>
<dbReference type="PROSITE" id="PS01180">
    <property type="entry name" value="CUB"/>
    <property type="match status" value="1"/>
</dbReference>
<evidence type="ECO:0000256" key="2">
    <source>
        <dbReference type="PROSITE-ProRule" id="PRU00059"/>
    </source>
</evidence>
<feature type="transmembrane region" description="Helical" evidence="3">
    <location>
        <begin position="155"/>
        <end position="186"/>
    </location>
</feature>
<dbReference type="Gene3D" id="2.60.120.290">
    <property type="entry name" value="Spermadhesin, CUB domain"/>
    <property type="match status" value="1"/>
</dbReference>
<evidence type="ECO:0000256" key="4">
    <source>
        <dbReference type="SAM" id="SignalP"/>
    </source>
</evidence>
<proteinExistence type="predicted"/>
<keyword evidence="4" id="KW-0732">Signal</keyword>
<keyword evidence="3" id="KW-0472">Membrane</keyword>
<sequence>MARLTIYFEFVVLLPLMNCQLICNKTKDLELTTTLSTEYYSDNYKNGGYSPKTTTCWKLIGEPEKHIRIYIKMDIQKSKNCDKDFVGVYWLNDNRTEEIHRPLCGNETSILKLTNNPVLLALVANDDEITGSGIEFIAGLINEADPYENNLFFKYLPAALAVIIIIPIIFCIACGVCCFFLCYYLCKRM</sequence>
<evidence type="ECO:0000256" key="1">
    <source>
        <dbReference type="ARBA" id="ARBA00023157"/>
    </source>
</evidence>
<keyword evidence="3" id="KW-0812">Transmembrane</keyword>
<keyword evidence="7" id="KW-1185">Reference proteome</keyword>
<organism evidence="6 7">
    <name type="scientific">Dimorphilus gyrociliatus</name>
    <dbReference type="NCBI Taxonomy" id="2664684"/>
    <lineage>
        <taxon>Eukaryota</taxon>
        <taxon>Metazoa</taxon>
        <taxon>Spiralia</taxon>
        <taxon>Lophotrochozoa</taxon>
        <taxon>Annelida</taxon>
        <taxon>Polychaeta</taxon>
        <taxon>Polychaeta incertae sedis</taxon>
        <taxon>Dinophilidae</taxon>
        <taxon>Dimorphilus</taxon>
    </lineage>
</organism>
<evidence type="ECO:0000256" key="3">
    <source>
        <dbReference type="SAM" id="Phobius"/>
    </source>
</evidence>
<comment type="caution">
    <text evidence="2">Lacks conserved residue(s) required for the propagation of feature annotation.</text>
</comment>
<dbReference type="Proteomes" id="UP000549394">
    <property type="component" value="Unassembled WGS sequence"/>
</dbReference>
<feature type="signal peptide" evidence="4">
    <location>
        <begin position="1"/>
        <end position="19"/>
    </location>
</feature>
<evidence type="ECO:0000259" key="5">
    <source>
        <dbReference type="PROSITE" id="PS01180"/>
    </source>
</evidence>
<dbReference type="Pfam" id="PF00431">
    <property type="entry name" value="CUB"/>
    <property type="match status" value="1"/>
</dbReference>
<dbReference type="InterPro" id="IPR035914">
    <property type="entry name" value="Sperma_CUB_dom_sf"/>
</dbReference>
<feature type="chain" id="PRO_5029826317" evidence="4">
    <location>
        <begin position="20"/>
        <end position="189"/>
    </location>
</feature>
<dbReference type="EMBL" id="CAJFCJ010000057">
    <property type="protein sequence ID" value="CAD5126524.1"/>
    <property type="molecule type" value="Genomic_DNA"/>
</dbReference>
<dbReference type="SUPFAM" id="SSF49854">
    <property type="entry name" value="Spermadhesin, CUB domain"/>
    <property type="match status" value="1"/>
</dbReference>
<feature type="domain" description="CUB" evidence="5">
    <location>
        <begin position="23"/>
        <end position="143"/>
    </location>
</feature>
<keyword evidence="1" id="KW-1015">Disulfide bond</keyword>
<protein>
    <submittedName>
        <fullName evidence="6">DgyrCDS14631</fullName>
    </submittedName>
</protein>
<accession>A0A7I8WEJ9</accession>
<gene>
    <name evidence="6" type="ORF">DGYR_LOCUS13763</name>
</gene>
<name>A0A7I8WEJ9_9ANNE</name>
<dbReference type="AlphaFoldDB" id="A0A7I8WEJ9"/>